<dbReference type="InterPro" id="IPR004843">
    <property type="entry name" value="Calcineurin-like_PHP"/>
</dbReference>
<dbReference type="InterPro" id="IPR029052">
    <property type="entry name" value="Metallo-depent_PP-like"/>
</dbReference>
<protein>
    <submittedName>
        <fullName evidence="3">Metallophosphatase</fullName>
    </submittedName>
</protein>
<evidence type="ECO:0000313" key="3">
    <source>
        <dbReference type="EMBL" id="MBE6512585.1"/>
    </source>
</evidence>
<keyword evidence="1" id="KW-0472">Membrane</keyword>
<dbReference type="InterPro" id="IPR051158">
    <property type="entry name" value="Metallophosphoesterase_sf"/>
</dbReference>
<dbReference type="AlphaFoldDB" id="A0A8T3VX76"/>
<dbReference type="PANTHER" id="PTHR31302:SF0">
    <property type="entry name" value="TRANSMEMBRANE PROTEIN WITH METALLOPHOSPHOESTERASE DOMAIN"/>
    <property type="match status" value="1"/>
</dbReference>
<evidence type="ECO:0000259" key="2">
    <source>
        <dbReference type="Pfam" id="PF00149"/>
    </source>
</evidence>
<evidence type="ECO:0000313" key="4">
    <source>
        <dbReference type="Proteomes" id="UP000732619"/>
    </source>
</evidence>
<feature type="domain" description="Calcineurin-like phosphoesterase" evidence="2">
    <location>
        <begin position="140"/>
        <end position="299"/>
    </location>
</feature>
<feature type="transmembrane region" description="Helical" evidence="1">
    <location>
        <begin position="67"/>
        <end position="91"/>
    </location>
</feature>
<dbReference type="Gene3D" id="3.60.21.10">
    <property type="match status" value="1"/>
</dbReference>
<feature type="transmembrane region" description="Helical" evidence="1">
    <location>
        <begin position="37"/>
        <end position="55"/>
    </location>
</feature>
<comment type="caution">
    <text evidence="3">The sequence shown here is derived from an EMBL/GenBank/DDBJ whole genome shotgun (WGS) entry which is preliminary data.</text>
</comment>
<feature type="transmembrane region" description="Helical" evidence="1">
    <location>
        <begin position="12"/>
        <end position="31"/>
    </location>
</feature>
<reference evidence="3" key="1">
    <citation type="submission" date="2019-04" db="EMBL/GenBank/DDBJ databases">
        <title>Evolution of Biomass-Degrading Anaerobic Consortia Revealed by Metagenomics.</title>
        <authorList>
            <person name="Peng X."/>
        </authorList>
    </citation>
    <scope>NUCLEOTIDE SEQUENCE</scope>
    <source>
        <strain evidence="3">SIG14</strain>
    </source>
</reference>
<feature type="transmembrane region" description="Helical" evidence="1">
    <location>
        <begin position="97"/>
        <end position="118"/>
    </location>
</feature>
<keyword evidence="1" id="KW-1133">Transmembrane helix</keyword>
<dbReference type="PANTHER" id="PTHR31302">
    <property type="entry name" value="TRANSMEMBRANE PROTEIN WITH METALLOPHOSPHOESTERASE DOMAIN-RELATED"/>
    <property type="match status" value="1"/>
</dbReference>
<keyword evidence="1" id="KW-0812">Transmembrane</keyword>
<name>A0A8T3VX76_METOL</name>
<proteinExistence type="predicted"/>
<dbReference type="GO" id="GO:0016787">
    <property type="term" value="F:hydrolase activity"/>
    <property type="evidence" value="ECO:0007669"/>
    <property type="project" value="InterPro"/>
</dbReference>
<gene>
    <name evidence="3" type="ORF">E7Z75_05540</name>
</gene>
<dbReference type="EMBL" id="SUTG01000022">
    <property type="protein sequence ID" value="MBE6512585.1"/>
    <property type="molecule type" value="Genomic_DNA"/>
</dbReference>
<sequence length="360" mass="41612">MSFRTKRVLMSTPLIAIFEFFLMKYLFLLFGGLDDSYLLSLTFLFVLLNTVPMFFEEKKSRFITRALDEISGFWIWMSLFFFFDILFIYIIGAFVEIPFYLIVALLLLVPIITVYSYWHAHRIIIHEKTIEIDKINKEINVVHLSDVHFGAIRHRKIISDLRDKLNELSSVCDLAIISGDLADGSCVVEEDDFLPLKDVDIPIVFTAGNHDFYPGIENVYNACRKAGIIVLDNEGMEFEDLNIFGLTYSFEEIESVSESDLKAFIREDKVNIINFHVPKNWEGFLRLGFDIQLSGHTHGGQFYPVVWIGDMILYNRGLFKSKIGGKDKYLHVTTGVGSMDYPFRWGTDSELVILKLRKKN</sequence>
<dbReference type="SUPFAM" id="SSF56300">
    <property type="entry name" value="Metallo-dependent phosphatases"/>
    <property type="match status" value="1"/>
</dbReference>
<dbReference type="Proteomes" id="UP000732619">
    <property type="component" value="Unassembled WGS sequence"/>
</dbReference>
<evidence type="ECO:0000256" key="1">
    <source>
        <dbReference type="SAM" id="Phobius"/>
    </source>
</evidence>
<accession>A0A8T3VX76</accession>
<dbReference type="Pfam" id="PF00149">
    <property type="entry name" value="Metallophos"/>
    <property type="match status" value="1"/>
</dbReference>
<organism evidence="3 4">
    <name type="scientific">Methanobrevibacter olleyae</name>
    <dbReference type="NCBI Taxonomy" id="294671"/>
    <lineage>
        <taxon>Archaea</taxon>
        <taxon>Methanobacteriati</taxon>
        <taxon>Methanobacteriota</taxon>
        <taxon>Methanomada group</taxon>
        <taxon>Methanobacteria</taxon>
        <taxon>Methanobacteriales</taxon>
        <taxon>Methanobacteriaceae</taxon>
        <taxon>Methanobrevibacter</taxon>
    </lineage>
</organism>